<evidence type="ECO:0000256" key="7">
    <source>
        <dbReference type="ARBA" id="ARBA00022676"/>
    </source>
</evidence>
<keyword evidence="10 12" id="KW-0119">Carbohydrate metabolism</keyword>
<keyword evidence="9 11" id="KW-0663">Pyridoxal phosphate</keyword>
<evidence type="ECO:0000256" key="8">
    <source>
        <dbReference type="ARBA" id="ARBA00022679"/>
    </source>
</evidence>
<evidence type="ECO:0000256" key="2">
    <source>
        <dbReference type="ARBA" id="ARBA00001933"/>
    </source>
</evidence>
<dbReference type="EC" id="2.4.1.1" evidence="12"/>
<dbReference type="AlphaFoldDB" id="A0A9W4SST0"/>
<evidence type="ECO:0000256" key="6">
    <source>
        <dbReference type="ARBA" id="ARBA00022533"/>
    </source>
</evidence>
<evidence type="ECO:0000256" key="12">
    <source>
        <dbReference type="RuleBase" id="RU000587"/>
    </source>
</evidence>
<keyword evidence="14" id="KW-1185">Reference proteome</keyword>
<dbReference type="FunFam" id="3.40.50.2000:FF:000003">
    <property type="entry name" value="Alpha-1,4 glucan phosphorylase"/>
    <property type="match status" value="1"/>
</dbReference>
<dbReference type="GO" id="GO:0030170">
    <property type="term" value="F:pyridoxal phosphate binding"/>
    <property type="evidence" value="ECO:0007669"/>
    <property type="project" value="InterPro"/>
</dbReference>
<dbReference type="InterPro" id="IPR000811">
    <property type="entry name" value="Glyco_trans_35"/>
</dbReference>
<evidence type="ECO:0000256" key="5">
    <source>
        <dbReference type="ARBA" id="ARBA00022490"/>
    </source>
</evidence>
<dbReference type="InterPro" id="IPR035090">
    <property type="entry name" value="Pyridoxal_P_attach_site"/>
</dbReference>
<dbReference type="PANTHER" id="PTHR11468">
    <property type="entry name" value="GLYCOGEN PHOSPHORYLASE"/>
    <property type="match status" value="1"/>
</dbReference>
<dbReference type="OrthoDB" id="9215500at2759"/>
<feature type="modified residue" description="N6-(pyridoxal phosphate)lysine" evidence="11">
    <location>
        <position position="664"/>
    </location>
</feature>
<evidence type="ECO:0000256" key="4">
    <source>
        <dbReference type="ARBA" id="ARBA00006047"/>
    </source>
</evidence>
<dbReference type="Gene3D" id="3.40.50.2000">
    <property type="entry name" value="Glycogen Phosphorylase B"/>
    <property type="match status" value="3"/>
</dbReference>
<comment type="similarity">
    <text evidence="4 12">Belongs to the glycogen phosphorylase family.</text>
</comment>
<dbReference type="GO" id="GO:0005737">
    <property type="term" value="C:cytoplasm"/>
    <property type="evidence" value="ECO:0007669"/>
    <property type="project" value="UniProtKB-SubCell"/>
</dbReference>
<proteinExistence type="inferred from homology"/>
<dbReference type="Proteomes" id="UP001153678">
    <property type="component" value="Unassembled WGS sequence"/>
</dbReference>
<comment type="catalytic activity">
    <reaction evidence="1 12">
        <text>[(1-&gt;4)-alpha-D-glucosyl](n) + phosphate = [(1-&gt;4)-alpha-D-glucosyl](n-1) + alpha-D-glucose 1-phosphate</text>
        <dbReference type="Rhea" id="RHEA:41732"/>
        <dbReference type="Rhea" id="RHEA-COMP:9584"/>
        <dbReference type="Rhea" id="RHEA-COMP:9586"/>
        <dbReference type="ChEBI" id="CHEBI:15444"/>
        <dbReference type="ChEBI" id="CHEBI:43474"/>
        <dbReference type="ChEBI" id="CHEBI:58601"/>
        <dbReference type="EC" id="2.4.1.1"/>
    </reaction>
</comment>
<protein>
    <recommendedName>
        <fullName evidence="12">Alpha-1,4 glucan phosphorylase</fullName>
        <ecNumber evidence="12">2.4.1.1</ecNumber>
    </recommendedName>
</protein>
<dbReference type="NCBIfam" id="TIGR02093">
    <property type="entry name" value="P_ylase"/>
    <property type="match status" value="1"/>
</dbReference>
<dbReference type="SUPFAM" id="SSF53756">
    <property type="entry name" value="UDP-Glycosyltransferase/glycogen phosphorylase"/>
    <property type="match status" value="1"/>
</dbReference>
<dbReference type="PIRSF" id="PIRSF000460">
    <property type="entry name" value="Pprylas_GlgP"/>
    <property type="match status" value="1"/>
</dbReference>
<dbReference type="GO" id="GO:0008184">
    <property type="term" value="F:glycogen phosphorylase activity"/>
    <property type="evidence" value="ECO:0007669"/>
    <property type="project" value="InterPro"/>
</dbReference>
<name>A0A9W4SST0_9GLOM</name>
<evidence type="ECO:0000313" key="13">
    <source>
        <dbReference type="EMBL" id="CAI2180293.1"/>
    </source>
</evidence>
<comment type="caution">
    <text evidence="13">The sequence shown here is derived from an EMBL/GenBank/DDBJ whole genome shotgun (WGS) entry which is preliminary data.</text>
</comment>
<evidence type="ECO:0000256" key="1">
    <source>
        <dbReference type="ARBA" id="ARBA00001275"/>
    </source>
</evidence>
<dbReference type="PANTHER" id="PTHR11468:SF3">
    <property type="entry name" value="GLYCOGEN PHOSPHORYLASE, LIVER FORM"/>
    <property type="match status" value="1"/>
</dbReference>
<evidence type="ECO:0000256" key="11">
    <source>
        <dbReference type="PIRSR" id="PIRSR000460-1"/>
    </source>
</evidence>
<keyword evidence="6" id="KW-0021">Allosteric enzyme</keyword>
<dbReference type="PROSITE" id="PS00102">
    <property type="entry name" value="PHOSPHORYLASE"/>
    <property type="match status" value="1"/>
</dbReference>
<dbReference type="FunFam" id="3.40.50.2000:FF:000153">
    <property type="entry name" value="Alpha-1,4 glucan phosphorylase"/>
    <property type="match status" value="1"/>
</dbReference>
<keyword evidence="8 12" id="KW-0808">Transferase</keyword>
<gene>
    <name evidence="13" type="ORF">FWILDA_LOCUS9510</name>
</gene>
<organism evidence="13 14">
    <name type="scientific">Funneliformis geosporum</name>
    <dbReference type="NCBI Taxonomy" id="1117311"/>
    <lineage>
        <taxon>Eukaryota</taxon>
        <taxon>Fungi</taxon>
        <taxon>Fungi incertae sedis</taxon>
        <taxon>Mucoromycota</taxon>
        <taxon>Glomeromycotina</taxon>
        <taxon>Glomeromycetes</taxon>
        <taxon>Glomerales</taxon>
        <taxon>Glomeraceae</taxon>
        <taxon>Funneliformis</taxon>
    </lineage>
</organism>
<evidence type="ECO:0000313" key="14">
    <source>
        <dbReference type="Proteomes" id="UP001153678"/>
    </source>
</evidence>
<comment type="subcellular location">
    <subcellularLocation>
        <location evidence="3">Cytoplasm</location>
    </subcellularLocation>
</comment>
<accession>A0A9W4SST0</accession>
<dbReference type="InterPro" id="IPR011833">
    <property type="entry name" value="Glycg_phsphrylas"/>
</dbReference>
<keyword evidence="7 12" id="KW-0328">Glycosyltransferase</keyword>
<sequence>MSAEVVDPAPKRHHKRTFTGYAKHIIKKEQAKWSKETLALWEKYGVGESDDKEAIQKSFIRHVTTTLARSMFNIDNFSAYQATAHTVRDRLIQRWNDTQQTYTEVDPKRVYYLSLEFLLGRSLDNALLNLGLKESCGGFRMEDILDQEVDAALGNGGLGRLAACYMDSLASLDYPAWGYGLRYTYGIFQQRLKDGYQVEFPDYWLNFDNPWELPRLDIVIDVQFCGSVSRYTDENERVRHVWEGTEIVQAIAYDVPIPGYGTKNCINIRLWSSKPERQFDLNRFNEGQYEQAVQEQMKAENITAVLYPNDNHMVGKELRLKQQYFWVAANTHPTLAIVELQRILVDLEGLDWDDAWGIVTRTFAFTNHTILPEAMERWPVPMVSYLLPRHMQIIFDINLFFLQKVEKAYPNDREMLAKLSIIEESSPQFVRMAHLAIVGSHRVNGIFKDFVGFYGDKKFENKTNGITPRRWLHQANPKLSNLITEALGNKDWLKNLYLLKGLEKCVGDKTFRKRWVTVKHSNKVRLADYINKCTGINVNPNALFDVQVKRIHEYKRQFMNILSVIHRYNILKKMDTKERAKAVPRVVIFGGKAAPGYYIAKLVIKLINSVAQVVNKDISIENTLKVVFIPDYNVSVAEIIIPASDISQHISTAGTEASGTSNMKFVLNGGLILGTVDGANIEIHEEIGDDNIFMFGHLADRVDDLRHAHRYRNVPMDPALQAIVNDIESGHFGDSRIFAPLINTLTHGKDYYLISDDFESYLNAQNLVDEAYKDQEGWSKKSILCAANMGKFSSEEREDNF</sequence>
<dbReference type="EMBL" id="CAMKVN010002257">
    <property type="protein sequence ID" value="CAI2180293.1"/>
    <property type="molecule type" value="Genomic_DNA"/>
</dbReference>
<reference evidence="13" key="1">
    <citation type="submission" date="2022-08" db="EMBL/GenBank/DDBJ databases">
        <authorList>
            <person name="Kallberg Y."/>
            <person name="Tangrot J."/>
            <person name="Rosling A."/>
        </authorList>
    </citation>
    <scope>NUCLEOTIDE SEQUENCE</scope>
    <source>
        <strain evidence="13">Wild A</strain>
    </source>
</reference>
<comment type="function">
    <text evidence="12">Allosteric enzyme that catalyzes the rate-limiting step in glycogen catabolism, the phosphorolytic cleavage of glycogen to produce glucose-1-phosphate, and plays a central role in maintaining cellular and organismal glucose homeostasis.</text>
</comment>
<evidence type="ECO:0000256" key="10">
    <source>
        <dbReference type="ARBA" id="ARBA00023277"/>
    </source>
</evidence>
<evidence type="ECO:0000256" key="3">
    <source>
        <dbReference type="ARBA" id="ARBA00004496"/>
    </source>
</evidence>
<evidence type="ECO:0000256" key="9">
    <source>
        <dbReference type="ARBA" id="ARBA00022898"/>
    </source>
</evidence>
<keyword evidence="5" id="KW-0963">Cytoplasm</keyword>
<comment type="cofactor">
    <cofactor evidence="2 12">
        <name>pyridoxal 5'-phosphate</name>
        <dbReference type="ChEBI" id="CHEBI:597326"/>
    </cofactor>
</comment>
<dbReference type="CDD" id="cd04300">
    <property type="entry name" value="GT35_Glycogen_Phosphorylase"/>
    <property type="match status" value="1"/>
</dbReference>
<dbReference type="Pfam" id="PF00343">
    <property type="entry name" value="Phosphorylase"/>
    <property type="match status" value="2"/>
</dbReference>
<dbReference type="GO" id="GO:0005980">
    <property type="term" value="P:glycogen catabolic process"/>
    <property type="evidence" value="ECO:0007669"/>
    <property type="project" value="TreeGrafter"/>
</dbReference>